<feature type="domain" description="DUF4143" evidence="2">
    <location>
        <begin position="220"/>
        <end position="371"/>
    </location>
</feature>
<dbReference type="PANTHER" id="PTHR33295">
    <property type="entry name" value="ATPASE"/>
    <property type="match status" value="1"/>
</dbReference>
<dbReference type="InterPro" id="IPR025420">
    <property type="entry name" value="DUF4143"/>
</dbReference>
<dbReference type="EMBL" id="CP015101">
    <property type="protein sequence ID" value="ASJ04843.1"/>
    <property type="molecule type" value="Genomic_DNA"/>
</dbReference>
<evidence type="ECO:0000313" key="4">
    <source>
        <dbReference type="Proteomes" id="UP000250272"/>
    </source>
</evidence>
<sequence>MILEEVISEFHELGIPETRERELNLPANMDVAVVLFGLRRVGKTHLLYNTMEKLLQSGLPIERIFYVNFEDERLEGLTAGDLSALVELYYKLNPDADVMYLFLDEVQEVQGWEKFVRRLLERKRARVFVTGSSSKFLSREIATSLRGRSLSFQLFPLSFREFLSFKGFDHSRPLTEARRGRLKRFLEEYVRYGGFPGIVSYPELIKIRTLQEYLDLIIYRDLIERYGIEKTGAMKALIRVTVRNFARKLSIRKLNGLLASSGVRLSRPTTSEYFSYLEDVGFVIPVRKYHPSDVESLRSTSKIYIADTGFVSVFGVGDLGHRIENIVAVELLRRKHYYDPLLEVRYWDDGKGEVDFVLLRGLKVVELIQVSYDVEEPTTMDRELKALLRASKSLNCKNLTVITWDYEDVRQVEEKTVKFVPLWRWLLS</sequence>
<dbReference type="InterPro" id="IPR041682">
    <property type="entry name" value="AAA_14"/>
</dbReference>
<evidence type="ECO:0000259" key="2">
    <source>
        <dbReference type="Pfam" id="PF13635"/>
    </source>
</evidence>
<keyword evidence="4" id="KW-1185">Reference proteome</keyword>
<proteinExistence type="predicted"/>
<evidence type="ECO:0000313" key="3">
    <source>
        <dbReference type="EMBL" id="ASJ04843.1"/>
    </source>
</evidence>
<evidence type="ECO:0000259" key="1">
    <source>
        <dbReference type="Pfam" id="PF13173"/>
    </source>
</evidence>
<dbReference type="AlphaFoldDB" id="A0A2Z2MGN4"/>
<gene>
    <name evidence="3" type="ORF">A3L01_05490</name>
</gene>
<accession>A0A2Z2MGN4</accession>
<dbReference type="Pfam" id="PF13635">
    <property type="entry name" value="DUF4143"/>
    <property type="match status" value="1"/>
</dbReference>
<dbReference type="Proteomes" id="UP000250272">
    <property type="component" value="Chromosome"/>
</dbReference>
<dbReference type="PANTHER" id="PTHR33295:SF8">
    <property type="entry name" value="AAA+ ATPASE DOMAIN-CONTAINING PROTEIN"/>
    <property type="match status" value="1"/>
</dbReference>
<dbReference type="Pfam" id="PF13173">
    <property type="entry name" value="AAA_14"/>
    <property type="match status" value="1"/>
</dbReference>
<protein>
    <submittedName>
        <fullName evidence="3">ATPase</fullName>
    </submittedName>
</protein>
<feature type="domain" description="AAA" evidence="1">
    <location>
        <begin position="32"/>
        <end position="163"/>
    </location>
</feature>
<dbReference type="KEGG" id="tbs:A3L01_05490"/>
<dbReference type="GeneID" id="33326204"/>
<reference evidence="3 4" key="1">
    <citation type="submission" date="2016-04" db="EMBL/GenBank/DDBJ databases">
        <title>Complete genome sequence of Thermococcus barossii type strain SHCK-94.</title>
        <authorList>
            <person name="Oger P.M."/>
        </authorList>
    </citation>
    <scope>NUCLEOTIDE SEQUENCE [LARGE SCALE GENOMIC DNA]</scope>
    <source>
        <strain evidence="3 4">SHCK-94</strain>
    </source>
</reference>
<name>A0A2Z2MGN4_9EURY</name>
<dbReference type="OrthoDB" id="371918at2157"/>
<dbReference type="RefSeq" id="WP_088864855.1">
    <property type="nucleotide sequence ID" value="NZ_CP015101.1"/>
</dbReference>
<organism evidence="3 4">
    <name type="scientific">Thermococcus barossii</name>
    <dbReference type="NCBI Taxonomy" id="54077"/>
    <lineage>
        <taxon>Archaea</taxon>
        <taxon>Methanobacteriati</taxon>
        <taxon>Methanobacteriota</taxon>
        <taxon>Thermococci</taxon>
        <taxon>Thermococcales</taxon>
        <taxon>Thermococcaceae</taxon>
        <taxon>Thermococcus</taxon>
    </lineage>
</organism>
<dbReference type="InterPro" id="IPR027417">
    <property type="entry name" value="P-loop_NTPase"/>
</dbReference>
<dbReference type="SUPFAM" id="SSF52540">
    <property type="entry name" value="P-loop containing nucleoside triphosphate hydrolases"/>
    <property type="match status" value="1"/>
</dbReference>